<reference evidence="2 3" key="1">
    <citation type="journal article" date="2008" name="Nature">
        <title>The genome of the model beetle and pest Tribolium castaneum.</title>
        <authorList>
            <consortium name="Tribolium Genome Sequencing Consortium"/>
            <person name="Richards S."/>
            <person name="Gibbs R.A."/>
            <person name="Weinstock G.M."/>
            <person name="Brown S.J."/>
            <person name="Denell R."/>
            <person name="Beeman R.W."/>
            <person name="Gibbs R."/>
            <person name="Beeman R.W."/>
            <person name="Brown S.J."/>
            <person name="Bucher G."/>
            <person name="Friedrich M."/>
            <person name="Grimmelikhuijzen C.J."/>
            <person name="Klingler M."/>
            <person name="Lorenzen M."/>
            <person name="Richards S."/>
            <person name="Roth S."/>
            <person name="Schroder R."/>
            <person name="Tautz D."/>
            <person name="Zdobnov E.M."/>
            <person name="Muzny D."/>
            <person name="Gibbs R.A."/>
            <person name="Weinstock G.M."/>
            <person name="Attaway T."/>
            <person name="Bell S."/>
            <person name="Buhay C.J."/>
            <person name="Chandrabose M.N."/>
            <person name="Chavez D."/>
            <person name="Clerk-Blankenburg K.P."/>
            <person name="Cree A."/>
            <person name="Dao M."/>
            <person name="Davis C."/>
            <person name="Chacko J."/>
            <person name="Dinh H."/>
            <person name="Dugan-Rocha S."/>
            <person name="Fowler G."/>
            <person name="Garner T.T."/>
            <person name="Garnes J."/>
            <person name="Gnirke A."/>
            <person name="Hawes A."/>
            <person name="Hernandez J."/>
            <person name="Hines S."/>
            <person name="Holder M."/>
            <person name="Hume J."/>
            <person name="Jhangiani S.N."/>
            <person name="Joshi V."/>
            <person name="Khan Z.M."/>
            <person name="Jackson L."/>
            <person name="Kovar C."/>
            <person name="Kowis A."/>
            <person name="Lee S."/>
            <person name="Lewis L.R."/>
            <person name="Margolis J."/>
            <person name="Morgan M."/>
            <person name="Nazareth L.V."/>
            <person name="Nguyen N."/>
            <person name="Okwuonu G."/>
            <person name="Parker D."/>
            <person name="Richards S."/>
            <person name="Ruiz S.J."/>
            <person name="Santibanez J."/>
            <person name="Savard J."/>
            <person name="Scherer S.E."/>
            <person name="Schneider B."/>
            <person name="Sodergren E."/>
            <person name="Tautz D."/>
            <person name="Vattahil S."/>
            <person name="Villasana D."/>
            <person name="White C.S."/>
            <person name="Wright R."/>
            <person name="Park Y."/>
            <person name="Beeman R.W."/>
            <person name="Lord J."/>
            <person name="Oppert B."/>
            <person name="Lorenzen M."/>
            <person name="Brown S."/>
            <person name="Wang L."/>
            <person name="Savard J."/>
            <person name="Tautz D."/>
            <person name="Richards S."/>
            <person name="Weinstock G."/>
            <person name="Gibbs R.A."/>
            <person name="Liu Y."/>
            <person name="Worley K."/>
            <person name="Weinstock G."/>
            <person name="Elsik C.G."/>
            <person name="Reese J.T."/>
            <person name="Elhaik E."/>
            <person name="Landan G."/>
            <person name="Graur D."/>
            <person name="Arensburger P."/>
            <person name="Atkinson P."/>
            <person name="Beeman R.W."/>
            <person name="Beidler J."/>
            <person name="Brown S.J."/>
            <person name="Demuth J.P."/>
            <person name="Drury D.W."/>
            <person name="Du Y.Z."/>
            <person name="Fujiwara H."/>
            <person name="Lorenzen M."/>
            <person name="Maselli V."/>
            <person name="Osanai M."/>
            <person name="Park Y."/>
            <person name="Robertson H.M."/>
            <person name="Tu Z."/>
            <person name="Wang J.J."/>
            <person name="Wang S."/>
            <person name="Richards S."/>
            <person name="Song H."/>
            <person name="Zhang L."/>
            <person name="Sodergren E."/>
            <person name="Werner D."/>
            <person name="Stanke M."/>
            <person name="Morgenstern B."/>
            <person name="Solovyev V."/>
            <person name="Kosarev P."/>
            <person name="Brown G."/>
            <person name="Chen H.C."/>
            <person name="Ermolaeva O."/>
            <person name="Hlavina W."/>
            <person name="Kapustin Y."/>
            <person name="Kiryutin B."/>
            <person name="Kitts P."/>
            <person name="Maglott D."/>
            <person name="Pruitt K."/>
            <person name="Sapojnikov V."/>
            <person name="Souvorov A."/>
            <person name="Mackey A.J."/>
            <person name="Waterhouse R.M."/>
            <person name="Wyder S."/>
            <person name="Zdobnov E.M."/>
            <person name="Zdobnov E.M."/>
            <person name="Wyder S."/>
            <person name="Kriventseva E.V."/>
            <person name="Kadowaki T."/>
            <person name="Bork P."/>
            <person name="Aranda M."/>
            <person name="Bao R."/>
            <person name="Beermann A."/>
            <person name="Berns N."/>
            <person name="Bolognesi R."/>
            <person name="Bonneton F."/>
            <person name="Bopp D."/>
            <person name="Brown S.J."/>
            <person name="Bucher G."/>
            <person name="Butts T."/>
            <person name="Chaumot A."/>
            <person name="Denell R.E."/>
            <person name="Ferrier D.E."/>
            <person name="Friedrich M."/>
            <person name="Gordon C.M."/>
            <person name="Jindra M."/>
            <person name="Klingler M."/>
            <person name="Lan Q."/>
            <person name="Lattorff H.M."/>
            <person name="Laudet V."/>
            <person name="von Levetsow C."/>
            <person name="Liu Z."/>
            <person name="Lutz R."/>
            <person name="Lynch J.A."/>
            <person name="da Fonseca R.N."/>
            <person name="Posnien N."/>
            <person name="Reuter R."/>
            <person name="Roth S."/>
            <person name="Savard J."/>
            <person name="Schinko J.B."/>
            <person name="Schmitt C."/>
            <person name="Schoppmeier M."/>
            <person name="Schroder R."/>
            <person name="Shippy T.D."/>
            <person name="Simonnet F."/>
            <person name="Marques-Souza H."/>
            <person name="Tautz D."/>
            <person name="Tomoyasu Y."/>
            <person name="Trauner J."/>
            <person name="Van der Zee M."/>
            <person name="Vervoort M."/>
            <person name="Wittkopp N."/>
            <person name="Wimmer E.A."/>
            <person name="Yang X."/>
            <person name="Jones A.K."/>
            <person name="Sattelle D.B."/>
            <person name="Ebert P.R."/>
            <person name="Nelson D."/>
            <person name="Scott J.G."/>
            <person name="Beeman R.W."/>
            <person name="Muthukrishnan S."/>
            <person name="Kramer K.J."/>
            <person name="Arakane Y."/>
            <person name="Beeman R.W."/>
            <person name="Zhu Q."/>
            <person name="Hogenkamp D."/>
            <person name="Dixit R."/>
            <person name="Oppert B."/>
            <person name="Jiang H."/>
            <person name="Zou Z."/>
            <person name="Marshall J."/>
            <person name="Elpidina E."/>
            <person name="Vinokurov K."/>
            <person name="Oppert C."/>
            <person name="Zou Z."/>
            <person name="Evans J."/>
            <person name="Lu Z."/>
            <person name="Zhao P."/>
            <person name="Sumathipala N."/>
            <person name="Altincicek B."/>
            <person name="Vilcinskas A."/>
            <person name="Williams M."/>
            <person name="Hultmark D."/>
            <person name="Hetru C."/>
            <person name="Jiang H."/>
            <person name="Grimmelikhuijzen C.J."/>
            <person name="Hauser F."/>
            <person name="Cazzamali G."/>
            <person name="Williamson M."/>
            <person name="Park Y."/>
            <person name="Li B."/>
            <person name="Tanaka Y."/>
            <person name="Predel R."/>
            <person name="Neupert S."/>
            <person name="Schachtner J."/>
            <person name="Verleyen P."/>
            <person name="Raible F."/>
            <person name="Bork P."/>
            <person name="Friedrich M."/>
            <person name="Walden K.K."/>
            <person name="Robertson H.M."/>
            <person name="Angeli S."/>
            <person name="Foret S."/>
            <person name="Bucher G."/>
            <person name="Schuetz S."/>
            <person name="Maleszka R."/>
            <person name="Wimmer E.A."/>
            <person name="Beeman R.W."/>
            <person name="Lorenzen M."/>
            <person name="Tomoyasu Y."/>
            <person name="Miller S.C."/>
            <person name="Grossmann D."/>
            <person name="Bucher G."/>
        </authorList>
    </citation>
    <scope>NUCLEOTIDE SEQUENCE [LARGE SCALE GENOMIC DNA]</scope>
    <source>
        <strain evidence="2 3">Georgia GA2</strain>
    </source>
</reference>
<dbReference type="Proteomes" id="UP000007266">
    <property type="component" value="Linkage group 1"/>
</dbReference>
<keyword evidence="3" id="KW-1185">Reference proteome</keyword>
<keyword evidence="1" id="KW-0812">Transmembrane</keyword>
<feature type="transmembrane region" description="Helical" evidence="1">
    <location>
        <begin position="29"/>
        <end position="46"/>
    </location>
</feature>
<dbReference type="HOGENOM" id="CLU_2087937_0_0_1"/>
<dbReference type="AlphaFoldDB" id="D6W7U1"/>
<keyword evidence="1" id="KW-0472">Membrane</keyword>
<dbReference type="EMBL" id="KQ971307">
    <property type="protein sequence ID" value="EFA11230.1"/>
    <property type="molecule type" value="Genomic_DNA"/>
</dbReference>
<keyword evidence="1" id="KW-1133">Transmembrane helix</keyword>
<protein>
    <submittedName>
        <fullName evidence="2">Uncharacterized protein</fullName>
    </submittedName>
</protein>
<evidence type="ECO:0000313" key="3">
    <source>
        <dbReference type="Proteomes" id="UP000007266"/>
    </source>
</evidence>
<sequence>MKLLIRTAQLYAKFFNRGAKSGGLEHNEYIMYRQIIIVVMMLVIYYRHKPCLHIHSNKNLCPPEGKAIISKLETAYTYYCCQRQSKTLEKLKLEISLARLINHLYVSYSRLNTPCYI</sequence>
<name>D6W7U1_TRICA</name>
<gene>
    <name evidence="2" type="primary">GLEAN_10762</name>
    <name evidence="2" type="ORF">TcasGA2_TC010762</name>
</gene>
<dbReference type="InParanoid" id="D6W7U1"/>
<proteinExistence type="predicted"/>
<evidence type="ECO:0000313" key="2">
    <source>
        <dbReference type="EMBL" id="EFA11230.1"/>
    </source>
</evidence>
<accession>D6W7U1</accession>
<evidence type="ECO:0000256" key="1">
    <source>
        <dbReference type="SAM" id="Phobius"/>
    </source>
</evidence>
<reference evidence="2 3" key="2">
    <citation type="journal article" date="2010" name="Nucleic Acids Res.">
        <title>BeetleBase in 2010: revisions to provide comprehensive genomic information for Tribolium castaneum.</title>
        <authorList>
            <person name="Kim H.S."/>
            <person name="Murphy T."/>
            <person name="Xia J."/>
            <person name="Caragea D."/>
            <person name="Park Y."/>
            <person name="Beeman R.W."/>
            <person name="Lorenzen M.D."/>
            <person name="Butcher S."/>
            <person name="Manak J.R."/>
            <person name="Brown S.J."/>
        </authorList>
    </citation>
    <scope>GENOME REANNOTATION</scope>
    <source>
        <strain evidence="2 3">Georgia GA2</strain>
    </source>
</reference>
<organism evidence="2 3">
    <name type="scientific">Tribolium castaneum</name>
    <name type="common">Red flour beetle</name>
    <dbReference type="NCBI Taxonomy" id="7070"/>
    <lineage>
        <taxon>Eukaryota</taxon>
        <taxon>Metazoa</taxon>
        <taxon>Ecdysozoa</taxon>
        <taxon>Arthropoda</taxon>
        <taxon>Hexapoda</taxon>
        <taxon>Insecta</taxon>
        <taxon>Pterygota</taxon>
        <taxon>Neoptera</taxon>
        <taxon>Endopterygota</taxon>
        <taxon>Coleoptera</taxon>
        <taxon>Polyphaga</taxon>
        <taxon>Cucujiformia</taxon>
        <taxon>Tenebrionidae</taxon>
        <taxon>Tenebrionidae incertae sedis</taxon>
        <taxon>Tribolium</taxon>
    </lineage>
</organism>